<evidence type="ECO:0000256" key="4">
    <source>
        <dbReference type="ARBA" id="ARBA00022825"/>
    </source>
</evidence>
<name>A0A518DHA8_9BACT</name>
<evidence type="ECO:0000256" key="3">
    <source>
        <dbReference type="ARBA" id="ARBA00022801"/>
    </source>
</evidence>
<protein>
    <submittedName>
        <fullName evidence="6">Signal peptide peptidase SppA</fullName>
        <ecNumber evidence="6">3.4.21.-</ecNumber>
    </submittedName>
</protein>
<organism evidence="6 7">
    <name type="scientific">Pirellulimonas nuda</name>
    <dbReference type="NCBI Taxonomy" id="2528009"/>
    <lineage>
        <taxon>Bacteria</taxon>
        <taxon>Pseudomonadati</taxon>
        <taxon>Planctomycetota</taxon>
        <taxon>Planctomycetia</taxon>
        <taxon>Pirellulales</taxon>
        <taxon>Lacipirellulaceae</taxon>
        <taxon>Pirellulimonas</taxon>
    </lineage>
</organism>
<evidence type="ECO:0000259" key="5">
    <source>
        <dbReference type="Pfam" id="PF01343"/>
    </source>
</evidence>
<proteinExistence type="inferred from homology"/>
<evidence type="ECO:0000313" key="7">
    <source>
        <dbReference type="Proteomes" id="UP000317429"/>
    </source>
</evidence>
<evidence type="ECO:0000313" key="6">
    <source>
        <dbReference type="EMBL" id="QDU90854.1"/>
    </source>
</evidence>
<dbReference type="AlphaFoldDB" id="A0A518DHA8"/>
<accession>A0A518DHA8</accession>
<reference evidence="6 7" key="1">
    <citation type="submission" date="2019-02" db="EMBL/GenBank/DDBJ databases">
        <title>Deep-cultivation of Planctomycetes and their phenomic and genomic characterization uncovers novel biology.</title>
        <authorList>
            <person name="Wiegand S."/>
            <person name="Jogler M."/>
            <person name="Boedeker C."/>
            <person name="Pinto D."/>
            <person name="Vollmers J."/>
            <person name="Rivas-Marin E."/>
            <person name="Kohn T."/>
            <person name="Peeters S.H."/>
            <person name="Heuer A."/>
            <person name="Rast P."/>
            <person name="Oberbeckmann S."/>
            <person name="Bunk B."/>
            <person name="Jeske O."/>
            <person name="Meyerdierks A."/>
            <person name="Storesund J.E."/>
            <person name="Kallscheuer N."/>
            <person name="Luecker S."/>
            <person name="Lage O.M."/>
            <person name="Pohl T."/>
            <person name="Merkel B.J."/>
            <person name="Hornburger P."/>
            <person name="Mueller R.-W."/>
            <person name="Bruemmer F."/>
            <person name="Labrenz M."/>
            <person name="Spormann A.M."/>
            <person name="Op den Camp H."/>
            <person name="Overmann J."/>
            <person name="Amann R."/>
            <person name="Jetten M.S.M."/>
            <person name="Mascher T."/>
            <person name="Medema M.H."/>
            <person name="Devos D.P."/>
            <person name="Kaster A.-K."/>
            <person name="Ovreas L."/>
            <person name="Rohde M."/>
            <person name="Galperin M.Y."/>
            <person name="Jogler C."/>
        </authorList>
    </citation>
    <scope>NUCLEOTIDE SEQUENCE [LARGE SCALE GENOMIC DNA]</scope>
    <source>
        <strain evidence="6 7">Pla175</strain>
    </source>
</reference>
<dbReference type="PANTHER" id="PTHR42987:SF4">
    <property type="entry name" value="PROTEASE SOHB-RELATED"/>
    <property type="match status" value="1"/>
</dbReference>
<dbReference type="EMBL" id="CP036291">
    <property type="protein sequence ID" value="QDU90854.1"/>
    <property type="molecule type" value="Genomic_DNA"/>
</dbReference>
<dbReference type="Proteomes" id="UP000317429">
    <property type="component" value="Chromosome"/>
</dbReference>
<dbReference type="Gene3D" id="3.90.226.10">
    <property type="entry name" value="2-enoyl-CoA Hydratase, Chain A, domain 1"/>
    <property type="match status" value="2"/>
</dbReference>
<dbReference type="GO" id="GO:0006508">
    <property type="term" value="P:proteolysis"/>
    <property type="evidence" value="ECO:0007669"/>
    <property type="project" value="UniProtKB-KW"/>
</dbReference>
<dbReference type="Pfam" id="PF01343">
    <property type="entry name" value="Peptidase_S49"/>
    <property type="match status" value="1"/>
</dbReference>
<dbReference type="EC" id="3.4.21.-" evidence="6"/>
<sequence length="350" mass="37367">MRGDVKAKGAIAASAVLDRNVRPVNAYVLAGSRWQARKVAVIDVDGLLVNGNLTGPQSMGENPVSLFREKLDAADADPCVVAVVLRINSPGGSVAATDMMRHDLVEFRRRTGRPVVACLMDVGAGGAYYLASAADAVYAGPSTVTGGLGVILNLYDLEKVDVDEEDNSGQLALELPPVAQRAIRSGEMVDMGSPLRGLESQEQKVLEGIASEYHHLLRSTIVESRPQIVEQLPGGRPRNPQETNATAFAGTVFDGRVFTTEQAIEQGLVDHVGYLDEAIAAAKQLGGVSEAKTVMYRRSNDRALTSYDITQNTPGTGASPLSIPGSQRAELPLFLYLWQPEPLYEKNGGP</sequence>
<comment type="similarity">
    <text evidence="1">Belongs to the peptidase S49 family.</text>
</comment>
<keyword evidence="7" id="KW-1185">Reference proteome</keyword>
<evidence type="ECO:0000256" key="1">
    <source>
        <dbReference type="ARBA" id="ARBA00008683"/>
    </source>
</evidence>
<keyword evidence="3 6" id="KW-0378">Hydrolase</keyword>
<evidence type="ECO:0000256" key="2">
    <source>
        <dbReference type="ARBA" id="ARBA00022670"/>
    </source>
</evidence>
<dbReference type="GO" id="GO:0008236">
    <property type="term" value="F:serine-type peptidase activity"/>
    <property type="evidence" value="ECO:0007669"/>
    <property type="project" value="UniProtKB-KW"/>
</dbReference>
<dbReference type="InterPro" id="IPR047272">
    <property type="entry name" value="S49_SppA_C"/>
</dbReference>
<dbReference type="InterPro" id="IPR002142">
    <property type="entry name" value="Peptidase_S49"/>
</dbReference>
<keyword evidence="2" id="KW-0645">Protease</keyword>
<dbReference type="InterPro" id="IPR029045">
    <property type="entry name" value="ClpP/crotonase-like_dom_sf"/>
</dbReference>
<gene>
    <name evidence="6" type="primary">sppA_3</name>
    <name evidence="6" type="ORF">Pla175_42670</name>
</gene>
<dbReference type="KEGG" id="pnd:Pla175_42670"/>
<dbReference type="SUPFAM" id="SSF52096">
    <property type="entry name" value="ClpP/crotonase"/>
    <property type="match status" value="1"/>
</dbReference>
<dbReference type="CDD" id="cd07023">
    <property type="entry name" value="S49_Sppa_N_C"/>
    <property type="match status" value="1"/>
</dbReference>
<dbReference type="PANTHER" id="PTHR42987">
    <property type="entry name" value="PEPTIDASE S49"/>
    <property type="match status" value="1"/>
</dbReference>
<keyword evidence="4" id="KW-0720">Serine protease</keyword>
<feature type="domain" description="Peptidase S49" evidence="5">
    <location>
        <begin position="109"/>
        <end position="225"/>
    </location>
</feature>